<organism evidence="2 3">
    <name type="scientific">Leptothoe kymatousa TAU-MAC 1615</name>
    <dbReference type="NCBI Taxonomy" id="2364775"/>
    <lineage>
        <taxon>Bacteria</taxon>
        <taxon>Bacillati</taxon>
        <taxon>Cyanobacteriota</taxon>
        <taxon>Cyanophyceae</taxon>
        <taxon>Nodosilineales</taxon>
        <taxon>Cymatolegaceae</taxon>
        <taxon>Leptothoe</taxon>
        <taxon>Leptothoe kymatousa</taxon>
    </lineage>
</organism>
<reference evidence="2 3" key="1">
    <citation type="journal article" date="2021" name="Mar. Drugs">
        <title>Genome Reduction and Secondary Metabolism of the Marine Sponge-Associated Cyanobacterium Leptothoe.</title>
        <authorList>
            <person name="Konstantinou D."/>
            <person name="Popin R.V."/>
            <person name="Fewer D.P."/>
            <person name="Sivonen K."/>
            <person name="Gkelis S."/>
        </authorList>
    </citation>
    <scope>NUCLEOTIDE SEQUENCE [LARGE SCALE GENOMIC DNA]</scope>
    <source>
        <strain evidence="2 3">TAU-MAC 1615</strain>
    </source>
</reference>
<gene>
    <name evidence="2" type="ORF">IXB28_04700</name>
</gene>
<evidence type="ECO:0000256" key="1">
    <source>
        <dbReference type="SAM" id="MobiDB-lite"/>
    </source>
</evidence>
<evidence type="ECO:0000313" key="2">
    <source>
        <dbReference type="EMBL" id="MBT9311494.1"/>
    </source>
</evidence>
<proteinExistence type="predicted"/>
<feature type="compositionally biased region" description="Polar residues" evidence="1">
    <location>
        <begin position="1"/>
        <end position="18"/>
    </location>
</feature>
<comment type="caution">
    <text evidence="2">The sequence shown here is derived from an EMBL/GenBank/DDBJ whole genome shotgun (WGS) entry which is preliminary data.</text>
</comment>
<sequence length="55" mass="6183">MNNSQSSAQMQGKSSQAQAKPAKFWQPLTVAQQEAMQGGYRHGRPIRRGEVPTYY</sequence>
<accession>A0ABS5Y0Y9</accession>
<evidence type="ECO:0000313" key="3">
    <source>
        <dbReference type="Proteomes" id="UP001196661"/>
    </source>
</evidence>
<feature type="region of interest" description="Disordered" evidence="1">
    <location>
        <begin position="35"/>
        <end position="55"/>
    </location>
</feature>
<dbReference type="Proteomes" id="UP001196661">
    <property type="component" value="Unassembled WGS sequence"/>
</dbReference>
<name>A0ABS5Y0Y9_9CYAN</name>
<dbReference type="EMBL" id="JADOER010000004">
    <property type="protein sequence ID" value="MBT9311494.1"/>
    <property type="molecule type" value="Genomic_DNA"/>
</dbReference>
<feature type="region of interest" description="Disordered" evidence="1">
    <location>
        <begin position="1"/>
        <end position="22"/>
    </location>
</feature>
<protein>
    <submittedName>
        <fullName evidence="2">Uncharacterized protein</fullName>
    </submittedName>
</protein>
<dbReference type="RefSeq" id="WP_215617376.1">
    <property type="nucleotide sequence ID" value="NZ_JADOER010000004.1"/>
</dbReference>
<keyword evidence="3" id="KW-1185">Reference proteome</keyword>